<proteinExistence type="predicted"/>
<reference evidence="2" key="1">
    <citation type="submission" date="2015-06" db="EMBL/GenBank/DDBJ databases">
        <authorList>
            <person name="Bertelli C."/>
        </authorList>
    </citation>
    <scope>NUCLEOTIDE SEQUENCE [LARGE SCALE GENOMIC DNA]</scope>
    <source>
        <strain evidence="2">CRIB-30</strain>
    </source>
</reference>
<accession>A0A0H5DRU1</accession>
<keyword evidence="2" id="KW-1185">Reference proteome</keyword>
<evidence type="ECO:0000313" key="2">
    <source>
        <dbReference type="Proteomes" id="UP000220251"/>
    </source>
</evidence>
<dbReference type="Proteomes" id="UP000220251">
    <property type="component" value="Unassembled WGS sequence"/>
</dbReference>
<dbReference type="AlphaFoldDB" id="A0A0H5DRU1"/>
<sequence>MYTLACVINGFESTMIMKEKSSTQAWRMCRKSDRSISALKQPGAAPISSEDFANPLLKKSAERFSQIHL</sequence>
<gene>
    <name evidence="1" type="ORF">ELAC_2015</name>
</gene>
<name>A0A0H5DRU1_9BACT</name>
<protein>
    <submittedName>
        <fullName evidence="1">Uncharacterized protein</fullName>
    </submittedName>
</protein>
<evidence type="ECO:0000313" key="1">
    <source>
        <dbReference type="EMBL" id="CRX39337.1"/>
    </source>
</evidence>
<organism evidence="1 2">
    <name type="scientific">Estrella lausannensis</name>
    <dbReference type="NCBI Taxonomy" id="483423"/>
    <lineage>
        <taxon>Bacteria</taxon>
        <taxon>Pseudomonadati</taxon>
        <taxon>Chlamydiota</taxon>
        <taxon>Chlamydiia</taxon>
        <taxon>Parachlamydiales</taxon>
        <taxon>Candidatus Criblamydiaceae</taxon>
        <taxon>Estrella</taxon>
    </lineage>
</organism>
<dbReference type="EMBL" id="CWGJ01000027">
    <property type="protein sequence ID" value="CRX39337.1"/>
    <property type="molecule type" value="Genomic_DNA"/>
</dbReference>